<evidence type="ECO:0000256" key="2">
    <source>
        <dbReference type="ARBA" id="ARBA00008445"/>
    </source>
</evidence>
<evidence type="ECO:0000256" key="5">
    <source>
        <dbReference type="ARBA" id="ARBA00022692"/>
    </source>
</evidence>
<comment type="subcellular location">
    <subcellularLocation>
        <location evidence="1 10">Cell membrane</location>
        <topology evidence="1 10">Multi-pass membrane protein</topology>
    </subcellularLocation>
</comment>
<feature type="transmembrane region" description="Helical" evidence="10">
    <location>
        <begin position="54"/>
        <end position="77"/>
    </location>
</feature>
<accession>A0A6P1M8N3</accession>
<keyword evidence="4 10" id="KW-1003">Cell membrane</keyword>
<dbReference type="Proteomes" id="UP000464954">
    <property type="component" value="Chromosome"/>
</dbReference>
<keyword evidence="12" id="KW-1185">Reference proteome</keyword>
<evidence type="ECO:0000256" key="9">
    <source>
        <dbReference type="ARBA" id="ARBA00023136"/>
    </source>
</evidence>
<keyword evidence="9 10" id="KW-0472">Membrane</keyword>
<evidence type="ECO:0000256" key="8">
    <source>
        <dbReference type="ARBA" id="ARBA00023010"/>
    </source>
</evidence>
<dbReference type="Pfam" id="PF03840">
    <property type="entry name" value="SecG"/>
    <property type="match status" value="1"/>
</dbReference>
<comment type="function">
    <text evidence="10">Involved in protein export. Participates in an early event of protein translocation.</text>
</comment>
<evidence type="ECO:0000313" key="11">
    <source>
        <dbReference type="EMBL" id="QHI68884.1"/>
    </source>
</evidence>
<organism evidence="11 12">
    <name type="scientific">Tichowtungia aerotolerans</name>
    <dbReference type="NCBI Taxonomy" id="2697043"/>
    <lineage>
        <taxon>Bacteria</taxon>
        <taxon>Pseudomonadati</taxon>
        <taxon>Kiritimatiellota</taxon>
        <taxon>Tichowtungiia</taxon>
        <taxon>Tichowtungiales</taxon>
        <taxon>Tichowtungiaceae</taxon>
        <taxon>Tichowtungia</taxon>
    </lineage>
</organism>
<dbReference type="PANTHER" id="PTHR34182:SF1">
    <property type="entry name" value="PROTEIN-EXPORT MEMBRANE PROTEIN SECG"/>
    <property type="match status" value="1"/>
</dbReference>
<keyword evidence="5 10" id="KW-0812">Transmembrane</keyword>
<dbReference type="InterPro" id="IPR004692">
    <property type="entry name" value="SecG"/>
</dbReference>
<keyword evidence="7 10" id="KW-1133">Transmembrane helix</keyword>
<evidence type="ECO:0000256" key="3">
    <source>
        <dbReference type="ARBA" id="ARBA00022448"/>
    </source>
</evidence>
<evidence type="ECO:0000256" key="4">
    <source>
        <dbReference type="ARBA" id="ARBA00022475"/>
    </source>
</evidence>
<dbReference type="NCBIfam" id="TIGR00810">
    <property type="entry name" value="secG"/>
    <property type="match status" value="1"/>
</dbReference>
<keyword evidence="8 10" id="KW-0811">Translocation</keyword>
<comment type="similarity">
    <text evidence="2 10">Belongs to the SecG family.</text>
</comment>
<protein>
    <recommendedName>
        <fullName evidence="10">Protein-export membrane protein SecG</fullName>
    </recommendedName>
</protein>
<dbReference type="PANTHER" id="PTHR34182">
    <property type="entry name" value="PROTEIN-EXPORT MEMBRANE PROTEIN SECG"/>
    <property type="match status" value="1"/>
</dbReference>
<evidence type="ECO:0000256" key="6">
    <source>
        <dbReference type="ARBA" id="ARBA00022927"/>
    </source>
</evidence>
<dbReference type="EMBL" id="CP047593">
    <property type="protein sequence ID" value="QHI68884.1"/>
    <property type="molecule type" value="Genomic_DNA"/>
</dbReference>
<dbReference type="AlphaFoldDB" id="A0A6P1M8N3"/>
<gene>
    <name evidence="11" type="primary">secG</name>
    <name evidence="11" type="ORF">GT409_05265</name>
</gene>
<proteinExistence type="inferred from homology"/>
<evidence type="ECO:0000256" key="1">
    <source>
        <dbReference type="ARBA" id="ARBA00004651"/>
    </source>
</evidence>
<dbReference type="PRINTS" id="PR01651">
    <property type="entry name" value="SECGEXPORT"/>
</dbReference>
<dbReference type="RefSeq" id="WP_160627635.1">
    <property type="nucleotide sequence ID" value="NZ_CP047593.1"/>
</dbReference>
<comment type="caution">
    <text evidence="10">Lacks conserved residue(s) required for the propagation of feature annotation.</text>
</comment>
<dbReference type="GO" id="GO:0065002">
    <property type="term" value="P:intracellular protein transmembrane transport"/>
    <property type="evidence" value="ECO:0007669"/>
    <property type="project" value="TreeGrafter"/>
</dbReference>
<dbReference type="GO" id="GO:0009306">
    <property type="term" value="P:protein secretion"/>
    <property type="evidence" value="ECO:0007669"/>
    <property type="project" value="UniProtKB-UniRule"/>
</dbReference>
<evidence type="ECO:0000256" key="10">
    <source>
        <dbReference type="RuleBase" id="RU365087"/>
    </source>
</evidence>
<evidence type="ECO:0000256" key="7">
    <source>
        <dbReference type="ARBA" id="ARBA00022989"/>
    </source>
</evidence>
<dbReference type="GO" id="GO:0015450">
    <property type="term" value="F:protein-transporting ATPase activity"/>
    <property type="evidence" value="ECO:0007669"/>
    <property type="project" value="UniProtKB-UniRule"/>
</dbReference>
<reference evidence="11 12" key="1">
    <citation type="submission" date="2020-01" db="EMBL/GenBank/DDBJ databases">
        <title>Ponticoccus aerotolerans gen. nov., sp. nov., an anaerobic bacterium and proposal of Ponticoccusceae fam. nov., Ponticoccusles ord. nov. and Ponticoccuse classis nov. in the phylum Kiritimatiellaeota.</title>
        <authorList>
            <person name="Zhou L.Y."/>
            <person name="Du Z.J."/>
        </authorList>
    </citation>
    <scope>NUCLEOTIDE SEQUENCE [LARGE SCALE GENOMIC DNA]</scope>
    <source>
        <strain evidence="11 12">S-5007</strain>
    </source>
</reference>
<keyword evidence="6 10" id="KW-0653">Protein transport</keyword>
<dbReference type="GO" id="GO:0005886">
    <property type="term" value="C:plasma membrane"/>
    <property type="evidence" value="ECO:0007669"/>
    <property type="project" value="UniProtKB-SubCell"/>
</dbReference>
<dbReference type="GO" id="GO:0043952">
    <property type="term" value="P:protein transport by the Sec complex"/>
    <property type="evidence" value="ECO:0007669"/>
    <property type="project" value="TreeGrafter"/>
</dbReference>
<evidence type="ECO:0000313" key="12">
    <source>
        <dbReference type="Proteomes" id="UP000464954"/>
    </source>
</evidence>
<sequence>MAFIRTLLIILEAACSLALIGLVLLQKSKSEGLGLAFGGGGNDSLFGARAGNVLTKATVGIGILFLVNTLILGMLFAGSADESLMDRAETPAAAAPAAMPVEQPAVDIPIVPETPVVPAAE</sequence>
<name>A0A6P1M8N3_9BACT</name>
<dbReference type="KEGG" id="taer:GT409_05265"/>
<keyword evidence="3 10" id="KW-0813">Transport</keyword>